<sequence>MRCLYSGASRHIEKERTAFITYSALKTPIPIQLGDDSEILAIGVGTIRKHVKTATGVDTMHFTRTLHAPKLAGSLLSVGQLTAMPGVKLEFEGSLCLIKLRGKTLCQASFVNGLYALHLANTASSPSSYPSVLKAKTLIPAGNSGRQGWSMGWTSGLGMMISRARRVLLGRLRASRSQMEEGDVL</sequence>
<dbReference type="InterPro" id="IPR054722">
    <property type="entry name" value="PolX-like_BBD"/>
</dbReference>
<protein>
    <recommendedName>
        <fullName evidence="1">Retrovirus-related Pol polyprotein from transposon TNT 1-94-like beta-barrel domain-containing protein</fullName>
    </recommendedName>
</protein>
<dbReference type="Proteomes" id="UP001218218">
    <property type="component" value="Unassembled WGS sequence"/>
</dbReference>
<feature type="domain" description="Retrovirus-related Pol polyprotein from transposon TNT 1-94-like beta-barrel" evidence="1">
    <location>
        <begin position="6"/>
        <end position="82"/>
    </location>
</feature>
<evidence type="ECO:0000313" key="3">
    <source>
        <dbReference type="Proteomes" id="UP001218218"/>
    </source>
</evidence>
<comment type="caution">
    <text evidence="2">The sequence shown here is derived from an EMBL/GenBank/DDBJ whole genome shotgun (WGS) entry which is preliminary data.</text>
</comment>
<evidence type="ECO:0000259" key="1">
    <source>
        <dbReference type="Pfam" id="PF22936"/>
    </source>
</evidence>
<organism evidence="2 3">
    <name type="scientific">Mycena albidolilacea</name>
    <dbReference type="NCBI Taxonomy" id="1033008"/>
    <lineage>
        <taxon>Eukaryota</taxon>
        <taxon>Fungi</taxon>
        <taxon>Dikarya</taxon>
        <taxon>Basidiomycota</taxon>
        <taxon>Agaricomycotina</taxon>
        <taxon>Agaricomycetes</taxon>
        <taxon>Agaricomycetidae</taxon>
        <taxon>Agaricales</taxon>
        <taxon>Marasmiineae</taxon>
        <taxon>Mycenaceae</taxon>
        <taxon>Mycena</taxon>
    </lineage>
</organism>
<gene>
    <name evidence="2" type="ORF">DFH08DRAFT_1039184</name>
</gene>
<evidence type="ECO:0000313" key="2">
    <source>
        <dbReference type="EMBL" id="KAJ7359869.1"/>
    </source>
</evidence>
<name>A0AAD7AIY9_9AGAR</name>
<dbReference type="Pfam" id="PF22936">
    <property type="entry name" value="Pol_BBD"/>
    <property type="match status" value="1"/>
</dbReference>
<dbReference type="EMBL" id="JARIHO010000006">
    <property type="protein sequence ID" value="KAJ7359869.1"/>
    <property type="molecule type" value="Genomic_DNA"/>
</dbReference>
<dbReference type="AlphaFoldDB" id="A0AAD7AIY9"/>
<reference evidence="2" key="1">
    <citation type="submission" date="2023-03" db="EMBL/GenBank/DDBJ databases">
        <title>Massive genome expansion in bonnet fungi (Mycena s.s.) driven by repeated elements and novel gene families across ecological guilds.</title>
        <authorList>
            <consortium name="Lawrence Berkeley National Laboratory"/>
            <person name="Harder C.B."/>
            <person name="Miyauchi S."/>
            <person name="Viragh M."/>
            <person name="Kuo A."/>
            <person name="Thoen E."/>
            <person name="Andreopoulos B."/>
            <person name="Lu D."/>
            <person name="Skrede I."/>
            <person name="Drula E."/>
            <person name="Henrissat B."/>
            <person name="Morin E."/>
            <person name="Kohler A."/>
            <person name="Barry K."/>
            <person name="LaButti K."/>
            <person name="Morin E."/>
            <person name="Salamov A."/>
            <person name="Lipzen A."/>
            <person name="Mereny Z."/>
            <person name="Hegedus B."/>
            <person name="Baldrian P."/>
            <person name="Stursova M."/>
            <person name="Weitz H."/>
            <person name="Taylor A."/>
            <person name="Grigoriev I.V."/>
            <person name="Nagy L.G."/>
            <person name="Martin F."/>
            <person name="Kauserud H."/>
        </authorList>
    </citation>
    <scope>NUCLEOTIDE SEQUENCE</scope>
    <source>
        <strain evidence="2">CBHHK002</strain>
    </source>
</reference>
<keyword evidence="3" id="KW-1185">Reference proteome</keyword>
<accession>A0AAD7AIY9</accession>
<proteinExistence type="predicted"/>
<feature type="non-terminal residue" evidence="2">
    <location>
        <position position="1"/>
    </location>
</feature>